<protein>
    <submittedName>
        <fullName evidence="1">Uncharacterized protein</fullName>
    </submittedName>
</protein>
<dbReference type="Proteomes" id="UP000287033">
    <property type="component" value="Unassembled WGS sequence"/>
</dbReference>
<name>A0A401S1F4_CHIPU</name>
<organism evidence="1 2">
    <name type="scientific">Chiloscyllium punctatum</name>
    <name type="common">Brownbanded bambooshark</name>
    <name type="synonym">Hemiscyllium punctatum</name>
    <dbReference type="NCBI Taxonomy" id="137246"/>
    <lineage>
        <taxon>Eukaryota</taxon>
        <taxon>Metazoa</taxon>
        <taxon>Chordata</taxon>
        <taxon>Craniata</taxon>
        <taxon>Vertebrata</taxon>
        <taxon>Chondrichthyes</taxon>
        <taxon>Elasmobranchii</taxon>
        <taxon>Galeomorphii</taxon>
        <taxon>Galeoidea</taxon>
        <taxon>Orectolobiformes</taxon>
        <taxon>Hemiscylliidae</taxon>
        <taxon>Chiloscyllium</taxon>
    </lineage>
</organism>
<evidence type="ECO:0000313" key="2">
    <source>
        <dbReference type="Proteomes" id="UP000287033"/>
    </source>
</evidence>
<dbReference type="EMBL" id="BEZZ01000049">
    <property type="protein sequence ID" value="GCC24180.1"/>
    <property type="molecule type" value="Genomic_DNA"/>
</dbReference>
<gene>
    <name evidence="1" type="ORF">chiPu_0002580</name>
</gene>
<keyword evidence="2" id="KW-1185">Reference proteome</keyword>
<evidence type="ECO:0000313" key="1">
    <source>
        <dbReference type="EMBL" id="GCC24180.1"/>
    </source>
</evidence>
<sequence>MNDRQPQCLLFYEFYCTARRALEKCKSKTAVREDFSCSVSKPEKEKNTSTSFIYCRSSTVLLVLSNEKAILDIRKQKDCQKLN</sequence>
<dbReference type="AlphaFoldDB" id="A0A401S1F4"/>
<accession>A0A401S1F4</accession>
<comment type="caution">
    <text evidence="1">The sequence shown here is derived from an EMBL/GenBank/DDBJ whole genome shotgun (WGS) entry which is preliminary data.</text>
</comment>
<reference evidence="1 2" key="1">
    <citation type="journal article" date="2018" name="Nat. Ecol. Evol.">
        <title>Shark genomes provide insights into elasmobranch evolution and the origin of vertebrates.</title>
        <authorList>
            <person name="Hara Y"/>
            <person name="Yamaguchi K"/>
            <person name="Onimaru K"/>
            <person name="Kadota M"/>
            <person name="Koyanagi M"/>
            <person name="Keeley SD"/>
            <person name="Tatsumi K"/>
            <person name="Tanaka K"/>
            <person name="Motone F"/>
            <person name="Kageyama Y"/>
            <person name="Nozu R"/>
            <person name="Adachi N"/>
            <person name="Nishimura O"/>
            <person name="Nakagawa R"/>
            <person name="Tanegashima C"/>
            <person name="Kiyatake I"/>
            <person name="Matsumoto R"/>
            <person name="Murakumo K"/>
            <person name="Nishida K"/>
            <person name="Terakita A"/>
            <person name="Kuratani S"/>
            <person name="Sato K"/>
            <person name="Hyodo S Kuraku.S."/>
        </authorList>
    </citation>
    <scope>NUCLEOTIDE SEQUENCE [LARGE SCALE GENOMIC DNA]</scope>
</reference>
<proteinExistence type="predicted"/>